<dbReference type="InterPro" id="IPR029058">
    <property type="entry name" value="AB_hydrolase_fold"/>
</dbReference>
<dbReference type="RefSeq" id="WP_342809574.1">
    <property type="nucleotide sequence ID" value="NZ_JAOPJZ010000015.1"/>
</dbReference>
<organism evidence="1 2">
    <name type="scientific">Natronosalvus hydrolyticus</name>
    <dbReference type="NCBI Taxonomy" id="2979988"/>
    <lineage>
        <taxon>Archaea</taxon>
        <taxon>Methanobacteriati</taxon>
        <taxon>Methanobacteriota</taxon>
        <taxon>Stenosarchaea group</taxon>
        <taxon>Halobacteria</taxon>
        <taxon>Halobacteriales</taxon>
        <taxon>Natrialbaceae</taxon>
        <taxon>Natronosalvus</taxon>
    </lineage>
</organism>
<comment type="caution">
    <text evidence="1">The sequence shown here is derived from an EMBL/GenBank/DDBJ whole genome shotgun (WGS) entry which is preliminary data.</text>
</comment>
<dbReference type="Proteomes" id="UP001321047">
    <property type="component" value="Unassembled WGS sequence"/>
</dbReference>
<dbReference type="PANTHER" id="PTHR48098:SF6">
    <property type="entry name" value="FERRI-BACILLIBACTIN ESTERASE BESA"/>
    <property type="match status" value="1"/>
</dbReference>
<proteinExistence type="predicted"/>
<name>A0AAP3E7T9_9EURY</name>
<dbReference type="EMBL" id="JAOPJZ010000015">
    <property type="protein sequence ID" value="MCU4753250.1"/>
    <property type="molecule type" value="Genomic_DNA"/>
</dbReference>
<dbReference type="InterPro" id="IPR000801">
    <property type="entry name" value="Esterase-like"/>
</dbReference>
<accession>A0AAP3E7T9</accession>
<dbReference type="SUPFAM" id="SSF53474">
    <property type="entry name" value="alpha/beta-Hydrolases"/>
    <property type="match status" value="1"/>
</dbReference>
<keyword evidence="2" id="KW-1185">Reference proteome</keyword>
<dbReference type="InterPro" id="IPR050583">
    <property type="entry name" value="Mycobacterial_A85_antigen"/>
</dbReference>
<protein>
    <submittedName>
        <fullName evidence="1">Alpha/beta hydrolase-fold protein</fullName>
    </submittedName>
</protein>
<keyword evidence="1" id="KW-0378">Hydrolase</keyword>
<reference evidence="1 2" key="1">
    <citation type="submission" date="2022-09" db="EMBL/GenBank/DDBJ databases">
        <title>Enrichment on poylsaccharides allowed isolation of novel metabolic and taxonomic groups of Haloarchaea.</title>
        <authorList>
            <person name="Sorokin D.Y."/>
            <person name="Elcheninov A.G."/>
            <person name="Khizhniak T.V."/>
            <person name="Kolganova T.V."/>
            <person name="Kublanov I.V."/>
        </authorList>
    </citation>
    <scope>NUCLEOTIDE SEQUENCE [LARGE SCALE GENOMIC DNA]</scope>
    <source>
        <strain evidence="1 2">AArc-curdl1</strain>
    </source>
</reference>
<dbReference type="Pfam" id="PF00756">
    <property type="entry name" value="Esterase"/>
    <property type="match status" value="1"/>
</dbReference>
<sequence length="275" mass="30879">MSNHANTLDLEWRPYDLTDGEHVVGNVRVSNEVDSPLLDSSRQVVAYLPPSYETGDSRYPVVYMHDGQNLFDEAMSYSGEWQVDETMERLATDGSEAIVIGVPNAGDDRRLEYTPWAHPEYGGGEADDYLEWLLESLKPAVDATLRTKPGFETTGLAGSSLGGLVSLYGYFEYPERVGFVGALSPAFWWNDEAWFDYLEDQPPRSGRIYMDVGDNESLEDDELNAAYLEDAKATADVLAEKGYDDSLRFHVDEGGRHREAAWARRFPAVVRFLLP</sequence>
<dbReference type="GO" id="GO:0016787">
    <property type="term" value="F:hydrolase activity"/>
    <property type="evidence" value="ECO:0007669"/>
    <property type="project" value="UniProtKB-KW"/>
</dbReference>
<dbReference type="Gene3D" id="3.40.50.1820">
    <property type="entry name" value="alpha/beta hydrolase"/>
    <property type="match status" value="1"/>
</dbReference>
<dbReference type="PANTHER" id="PTHR48098">
    <property type="entry name" value="ENTEROCHELIN ESTERASE-RELATED"/>
    <property type="match status" value="1"/>
</dbReference>
<evidence type="ECO:0000313" key="1">
    <source>
        <dbReference type="EMBL" id="MCU4753250.1"/>
    </source>
</evidence>
<evidence type="ECO:0000313" key="2">
    <source>
        <dbReference type="Proteomes" id="UP001321047"/>
    </source>
</evidence>
<gene>
    <name evidence="1" type="ORF">OB919_14900</name>
</gene>
<dbReference type="AlphaFoldDB" id="A0AAP3E7T9"/>